<keyword evidence="2" id="KW-1185">Reference proteome</keyword>
<reference evidence="1 2" key="2">
    <citation type="submission" date="2018-10" db="EMBL/GenBank/DDBJ databases">
        <authorList>
            <consortium name="Pathogen Informatics"/>
        </authorList>
    </citation>
    <scope>NUCLEOTIDE SEQUENCE [LARGE SCALE GENOMIC DNA]</scope>
</reference>
<dbReference type="STRING" id="51028.A0A0N4V618"/>
<evidence type="ECO:0000313" key="1">
    <source>
        <dbReference type="EMBL" id="VDD90549.1"/>
    </source>
</evidence>
<name>A0A0N4V618_ENTVE</name>
<dbReference type="Proteomes" id="UP000274131">
    <property type="component" value="Unassembled WGS sequence"/>
</dbReference>
<dbReference type="WBParaSite" id="EVEC_0000568901-mRNA-1">
    <property type="protein sequence ID" value="EVEC_0000568901-mRNA-1"/>
    <property type="gene ID" value="EVEC_0000568901"/>
</dbReference>
<organism evidence="3">
    <name type="scientific">Enterobius vermicularis</name>
    <name type="common">Human pinworm</name>
    <dbReference type="NCBI Taxonomy" id="51028"/>
    <lineage>
        <taxon>Eukaryota</taxon>
        <taxon>Metazoa</taxon>
        <taxon>Ecdysozoa</taxon>
        <taxon>Nematoda</taxon>
        <taxon>Chromadorea</taxon>
        <taxon>Rhabditida</taxon>
        <taxon>Spirurina</taxon>
        <taxon>Oxyuridomorpha</taxon>
        <taxon>Oxyuroidea</taxon>
        <taxon>Oxyuridae</taxon>
        <taxon>Enterobius</taxon>
    </lineage>
</organism>
<dbReference type="PANTHER" id="PTHR47331">
    <property type="entry name" value="PHD-TYPE DOMAIN-CONTAINING PROTEIN"/>
    <property type="match status" value="1"/>
</dbReference>
<dbReference type="EMBL" id="UXUI01008118">
    <property type="protein sequence ID" value="VDD90549.1"/>
    <property type="molecule type" value="Genomic_DNA"/>
</dbReference>
<proteinExistence type="predicted"/>
<dbReference type="InterPro" id="IPR008042">
    <property type="entry name" value="Retrotrans_Pao"/>
</dbReference>
<sequence>MSKIPMSDQETVMEQSLLGLIWNRKDDTLSIQLKAFEGGTKRDLAQFTAKKGRDTEEKLKKQTFPQQALSRQSSMQLHLFVDAPQPSYAAVIYAKDGNKTNIIFCKTSIMPVKKFVAAQQEVTTKLTIPRAELMAVLIGKRALDFVTQEMRVEKYTCCAWSDSKCVLEWLATKNVDKLSRFEKNRVEEI</sequence>
<evidence type="ECO:0000313" key="3">
    <source>
        <dbReference type="WBParaSite" id="EVEC_0000568901-mRNA-1"/>
    </source>
</evidence>
<dbReference type="OrthoDB" id="5857971at2759"/>
<gene>
    <name evidence="1" type="ORF">EVEC_LOCUS5300</name>
</gene>
<accession>A0A0N4V618</accession>
<reference evidence="3" key="1">
    <citation type="submission" date="2017-02" db="UniProtKB">
        <authorList>
            <consortium name="WormBaseParasite"/>
        </authorList>
    </citation>
    <scope>IDENTIFICATION</scope>
</reference>
<evidence type="ECO:0000313" key="2">
    <source>
        <dbReference type="Proteomes" id="UP000274131"/>
    </source>
</evidence>
<dbReference type="AlphaFoldDB" id="A0A0N4V618"/>
<protein>
    <submittedName>
        <fullName evidence="3">RNase H domain-containing protein</fullName>
    </submittedName>
</protein>
<dbReference type="Pfam" id="PF05380">
    <property type="entry name" value="Peptidase_A17"/>
    <property type="match status" value="1"/>
</dbReference>